<dbReference type="EMBL" id="JACEIK010000140">
    <property type="protein sequence ID" value="MCD7450643.1"/>
    <property type="molecule type" value="Genomic_DNA"/>
</dbReference>
<sequence length="115" mass="12873">MLPAAALAAPLAPTISSRKVWASSGAINKNCNTQRQKQRQKLEKNSIGNVAEVLKKDVEFIKKGIGTGLQWSNKTFRIPKLTKSFDDFIWLRHVEDPRASSTVSDAPSWPQPHYQ</sequence>
<protein>
    <submittedName>
        <fullName evidence="1">Uncharacterized protein</fullName>
    </submittedName>
</protein>
<feature type="non-terminal residue" evidence="1">
    <location>
        <position position="115"/>
    </location>
</feature>
<reference evidence="1 2" key="1">
    <citation type="journal article" date="2021" name="BMC Genomics">
        <title>Datura genome reveals duplications of psychoactive alkaloid biosynthetic genes and high mutation rate following tissue culture.</title>
        <authorList>
            <person name="Rajewski A."/>
            <person name="Carter-House D."/>
            <person name="Stajich J."/>
            <person name="Litt A."/>
        </authorList>
    </citation>
    <scope>NUCLEOTIDE SEQUENCE [LARGE SCALE GENOMIC DNA]</scope>
    <source>
        <strain evidence="1">AR-01</strain>
    </source>
</reference>
<keyword evidence="2" id="KW-1185">Reference proteome</keyword>
<organism evidence="1 2">
    <name type="scientific">Datura stramonium</name>
    <name type="common">Jimsonweed</name>
    <name type="synonym">Common thornapple</name>
    <dbReference type="NCBI Taxonomy" id="4076"/>
    <lineage>
        <taxon>Eukaryota</taxon>
        <taxon>Viridiplantae</taxon>
        <taxon>Streptophyta</taxon>
        <taxon>Embryophyta</taxon>
        <taxon>Tracheophyta</taxon>
        <taxon>Spermatophyta</taxon>
        <taxon>Magnoliopsida</taxon>
        <taxon>eudicotyledons</taxon>
        <taxon>Gunneridae</taxon>
        <taxon>Pentapetalae</taxon>
        <taxon>asterids</taxon>
        <taxon>lamiids</taxon>
        <taxon>Solanales</taxon>
        <taxon>Solanaceae</taxon>
        <taxon>Solanoideae</taxon>
        <taxon>Datureae</taxon>
        <taxon>Datura</taxon>
    </lineage>
</organism>
<evidence type="ECO:0000313" key="1">
    <source>
        <dbReference type="EMBL" id="MCD7450643.1"/>
    </source>
</evidence>
<comment type="caution">
    <text evidence="1">The sequence shown here is derived from an EMBL/GenBank/DDBJ whole genome shotgun (WGS) entry which is preliminary data.</text>
</comment>
<evidence type="ECO:0000313" key="2">
    <source>
        <dbReference type="Proteomes" id="UP000823775"/>
    </source>
</evidence>
<accession>A0ABS8RVQ7</accession>
<gene>
    <name evidence="1" type="ORF">HAX54_007829</name>
</gene>
<name>A0ABS8RVQ7_DATST</name>
<dbReference type="Proteomes" id="UP000823775">
    <property type="component" value="Unassembled WGS sequence"/>
</dbReference>
<proteinExistence type="predicted"/>